<dbReference type="PANTHER" id="PTHR43391:SF14">
    <property type="entry name" value="DEHYDROGENASE_REDUCTASE SDR FAMILY PROTEIN 7-LIKE"/>
    <property type="match status" value="1"/>
</dbReference>
<dbReference type="SUPFAM" id="SSF51735">
    <property type="entry name" value="NAD(P)-binding Rossmann-fold domains"/>
    <property type="match status" value="1"/>
</dbReference>
<dbReference type="InterPro" id="IPR020904">
    <property type="entry name" value="Sc_DH/Rdtase_CS"/>
</dbReference>
<gene>
    <name evidence="5" type="ORF">K7432_000858</name>
</gene>
<keyword evidence="6" id="KW-1185">Reference proteome</keyword>
<protein>
    <recommendedName>
        <fullName evidence="7">NAD(P)-binding protein</fullName>
    </recommendedName>
</protein>
<dbReference type="Pfam" id="PF00106">
    <property type="entry name" value="adh_short"/>
    <property type="match status" value="1"/>
</dbReference>
<evidence type="ECO:0000256" key="2">
    <source>
        <dbReference type="ARBA" id="ARBA00022857"/>
    </source>
</evidence>
<proteinExistence type="inferred from homology"/>
<sequence length="314" mass="34619">MVYSSIRDLGLAFFTVSLGVLQIPIMFALTFIDILRKATSKKIRPRQIVITGGSSGIGEALALEYARPGVILHLIARSRSRLEMTEVKCKQLGCSVYLYSVDVTNSDVLRKTLLDIYEDRPIDLLIASAGQAGDFVDTQKNDSLTPTSWETMYDRMFDVNVIGVMNTVMPIFNKMKSSGYGGQIAIIGSVAGYLGPPNMIYYNASKAAVNSFARDLRHLGQENGVYVSLVVPGLIKSRLTLQLDAPYPQTYPFFGSPQILAQEIKSGLSRNDSIISYPDYQYFGVYGVSTLVPTVKQWITWFVGLTGPMGTKMS</sequence>
<dbReference type="PANTHER" id="PTHR43391">
    <property type="entry name" value="RETINOL DEHYDROGENASE-RELATED"/>
    <property type="match status" value="1"/>
</dbReference>
<dbReference type="Gene3D" id="3.40.50.720">
    <property type="entry name" value="NAD(P)-binding Rossmann-like Domain"/>
    <property type="match status" value="1"/>
</dbReference>
<accession>A0ABR2WAI7</accession>
<reference evidence="5 6" key="1">
    <citation type="submission" date="2023-04" db="EMBL/GenBank/DDBJ databases">
        <title>Genome of Basidiobolus ranarum AG-B5.</title>
        <authorList>
            <person name="Stajich J.E."/>
            <person name="Carter-House D."/>
            <person name="Gryganskyi A."/>
        </authorList>
    </citation>
    <scope>NUCLEOTIDE SEQUENCE [LARGE SCALE GENOMIC DNA]</scope>
    <source>
        <strain evidence="5 6">AG-B5</strain>
    </source>
</reference>
<name>A0ABR2WAI7_9FUNG</name>
<dbReference type="PROSITE" id="PS00061">
    <property type="entry name" value="ADH_SHORT"/>
    <property type="match status" value="1"/>
</dbReference>
<evidence type="ECO:0008006" key="7">
    <source>
        <dbReference type="Google" id="ProtNLM"/>
    </source>
</evidence>
<dbReference type="EMBL" id="JASJQH010006892">
    <property type="protein sequence ID" value="KAK9728712.1"/>
    <property type="molecule type" value="Genomic_DNA"/>
</dbReference>
<keyword evidence="4" id="KW-0472">Membrane</keyword>
<comment type="similarity">
    <text evidence="1">Belongs to the short-chain dehydrogenases/reductases (SDR) family.</text>
</comment>
<feature type="transmembrane region" description="Helical" evidence="4">
    <location>
        <begin position="12"/>
        <end position="35"/>
    </location>
</feature>
<dbReference type="InterPro" id="IPR002347">
    <property type="entry name" value="SDR_fam"/>
</dbReference>
<comment type="caution">
    <text evidence="5">The sequence shown here is derived from an EMBL/GenBank/DDBJ whole genome shotgun (WGS) entry which is preliminary data.</text>
</comment>
<evidence type="ECO:0000256" key="1">
    <source>
        <dbReference type="ARBA" id="ARBA00006484"/>
    </source>
</evidence>
<keyword evidence="4" id="KW-1133">Transmembrane helix</keyword>
<evidence type="ECO:0000313" key="5">
    <source>
        <dbReference type="EMBL" id="KAK9728712.1"/>
    </source>
</evidence>
<dbReference type="Proteomes" id="UP001479436">
    <property type="component" value="Unassembled WGS sequence"/>
</dbReference>
<keyword evidence="2" id="KW-0521">NADP</keyword>
<organism evidence="5 6">
    <name type="scientific">Basidiobolus ranarum</name>
    <dbReference type="NCBI Taxonomy" id="34480"/>
    <lineage>
        <taxon>Eukaryota</taxon>
        <taxon>Fungi</taxon>
        <taxon>Fungi incertae sedis</taxon>
        <taxon>Zoopagomycota</taxon>
        <taxon>Entomophthoromycotina</taxon>
        <taxon>Basidiobolomycetes</taxon>
        <taxon>Basidiobolales</taxon>
        <taxon>Basidiobolaceae</taxon>
        <taxon>Basidiobolus</taxon>
    </lineage>
</organism>
<keyword evidence="3" id="KW-0560">Oxidoreductase</keyword>
<dbReference type="PRINTS" id="PR00081">
    <property type="entry name" value="GDHRDH"/>
</dbReference>
<dbReference type="InterPro" id="IPR036291">
    <property type="entry name" value="NAD(P)-bd_dom_sf"/>
</dbReference>
<evidence type="ECO:0000313" key="6">
    <source>
        <dbReference type="Proteomes" id="UP001479436"/>
    </source>
</evidence>
<evidence type="ECO:0000256" key="4">
    <source>
        <dbReference type="SAM" id="Phobius"/>
    </source>
</evidence>
<keyword evidence="4" id="KW-0812">Transmembrane</keyword>
<evidence type="ECO:0000256" key="3">
    <source>
        <dbReference type="ARBA" id="ARBA00023002"/>
    </source>
</evidence>